<gene>
    <name evidence="2" type="ORF">H9756_02700</name>
</gene>
<organism evidence="2 3">
    <name type="scientific">Candidatus Mediterraneibacter gallistercoris</name>
    <dbReference type="NCBI Taxonomy" id="2838671"/>
    <lineage>
        <taxon>Bacteria</taxon>
        <taxon>Bacillati</taxon>
        <taxon>Bacillota</taxon>
        <taxon>Clostridia</taxon>
        <taxon>Lachnospirales</taxon>
        <taxon>Lachnospiraceae</taxon>
        <taxon>Mediterraneibacter</taxon>
    </lineage>
</organism>
<accession>A0A9D2P4N2</accession>
<dbReference type="EMBL" id="DWWI01000059">
    <property type="protein sequence ID" value="HJC42579.1"/>
    <property type="molecule type" value="Genomic_DNA"/>
</dbReference>
<reference evidence="2" key="2">
    <citation type="submission" date="2021-04" db="EMBL/GenBank/DDBJ databases">
        <authorList>
            <person name="Gilroy R."/>
        </authorList>
    </citation>
    <scope>NUCLEOTIDE SEQUENCE</scope>
    <source>
        <strain evidence="2">CHK165-2605</strain>
    </source>
</reference>
<protein>
    <submittedName>
        <fullName evidence="2">Uncharacterized protein</fullName>
    </submittedName>
</protein>
<feature type="region of interest" description="Disordered" evidence="1">
    <location>
        <begin position="51"/>
        <end position="72"/>
    </location>
</feature>
<comment type="caution">
    <text evidence="2">The sequence shown here is derived from an EMBL/GenBank/DDBJ whole genome shotgun (WGS) entry which is preliminary data.</text>
</comment>
<proteinExistence type="predicted"/>
<sequence length="72" mass="8253">MKYGIGDTCYVIEDDMVKRARVSAKKDGQYFVQFVGSCGALAVPEDEIYSTQEEAEEGRNRKRSIRRPVEYL</sequence>
<dbReference type="Proteomes" id="UP000823895">
    <property type="component" value="Unassembled WGS sequence"/>
</dbReference>
<reference evidence="2" key="1">
    <citation type="journal article" date="2021" name="PeerJ">
        <title>Extensive microbial diversity within the chicken gut microbiome revealed by metagenomics and culture.</title>
        <authorList>
            <person name="Gilroy R."/>
            <person name="Ravi A."/>
            <person name="Getino M."/>
            <person name="Pursley I."/>
            <person name="Horton D.L."/>
            <person name="Alikhan N.F."/>
            <person name="Baker D."/>
            <person name="Gharbi K."/>
            <person name="Hall N."/>
            <person name="Watson M."/>
            <person name="Adriaenssens E.M."/>
            <person name="Foster-Nyarko E."/>
            <person name="Jarju S."/>
            <person name="Secka A."/>
            <person name="Antonio M."/>
            <person name="Oren A."/>
            <person name="Chaudhuri R.R."/>
            <person name="La Ragione R."/>
            <person name="Hildebrand F."/>
            <person name="Pallen M.J."/>
        </authorList>
    </citation>
    <scope>NUCLEOTIDE SEQUENCE</scope>
    <source>
        <strain evidence="2">CHK165-2605</strain>
    </source>
</reference>
<evidence type="ECO:0000313" key="2">
    <source>
        <dbReference type="EMBL" id="HJC42579.1"/>
    </source>
</evidence>
<dbReference type="AlphaFoldDB" id="A0A9D2P4N2"/>
<name>A0A9D2P4N2_9FIRM</name>
<evidence type="ECO:0000313" key="3">
    <source>
        <dbReference type="Proteomes" id="UP000823895"/>
    </source>
</evidence>
<evidence type="ECO:0000256" key="1">
    <source>
        <dbReference type="SAM" id="MobiDB-lite"/>
    </source>
</evidence>